<dbReference type="InterPro" id="IPR057135">
    <property type="entry name" value="At4g27190-like_LRR"/>
</dbReference>
<comment type="caution">
    <text evidence="9">The sequence shown here is derived from an EMBL/GenBank/DDBJ whole genome shotgun (WGS) entry which is preliminary data.</text>
</comment>
<dbReference type="SUPFAM" id="SSF52058">
    <property type="entry name" value="L domain-like"/>
    <property type="match status" value="1"/>
</dbReference>
<keyword evidence="6" id="KW-0067">ATP-binding</keyword>
<dbReference type="FunFam" id="1.10.10.10:FF:000322">
    <property type="entry name" value="Probable disease resistance protein At1g63360"/>
    <property type="match status" value="1"/>
</dbReference>
<evidence type="ECO:0000256" key="1">
    <source>
        <dbReference type="ARBA" id="ARBA00008894"/>
    </source>
</evidence>
<keyword evidence="2" id="KW-0433">Leucine-rich repeat</keyword>
<reference evidence="9" key="1">
    <citation type="submission" date="2023-12" db="EMBL/GenBank/DDBJ databases">
        <title>Genome assembly of Anisodus tanguticus.</title>
        <authorList>
            <person name="Wang Y.-J."/>
        </authorList>
    </citation>
    <scope>NUCLEOTIDE SEQUENCE</scope>
    <source>
        <strain evidence="9">KB-2021</strain>
        <tissue evidence="9">Leaf</tissue>
    </source>
</reference>
<comment type="similarity">
    <text evidence="1">Belongs to the disease resistance NB-LRR family.</text>
</comment>
<sequence>MRWVTDIRELNNTLKEFRNDMKSDVFKVLQYSYDRLKDTNIQECFLYCALYPEDYGINRDKLVDRFVIEGMVKENSRQEEYNRGHVILNKLVKVCLLEETKVGYSNSHDEAVKMHDLLREMAFLKELLLRECRHLRSIPPPGKLKNIRVLDISGTDIEEEILPKLSHLQYLNLLLCINARGEHLASLEVLKDFKGLTEFSITKCHEMKKLFPQALLQDLKNLQKFDVRCYEIEEITTEEENEGSSQLGTSSNSRQHFITSTSTDILILPEIKDLKFWALPNFKRICKGKLICVSLQSITLDCFPELRRLPFHTPTIDEHPLPAL</sequence>
<dbReference type="InterPro" id="IPR032675">
    <property type="entry name" value="LRR_dom_sf"/>
</dbReference>
<evidence type="ECO:0000256" key="3">
    <source>
        <dbReference type="ARBA" id="ARBA00022737"/>
    </source>
</evidence>
<evidence type="ECO:0000313" key="9">
    <source>
        <dbReference type="EMBL" id="KAK4360283.1"/>
    </source>
</evidence>
<dbReference type="PANTHER" id="PTHR33463">
    <property type="entry name" value="NB-ARC DOMAIN-CONTAINING PROTEIN-RELATED"/>
    <property type="match status" value="1"/>
</dbReference>
<proteinExistence type="inferred from homology"/>
<accession>A0AAE1RYL7</accession>
<evidence type="ECO:0000259" key="8">
    <source>
        <dbReference type="Pfam" id="PF23559"/>
    </source>
</evidence>
<dbReference type="InterPro" id="IPR050905">
    <property type="entry name" value="Plant_NBS-LRR"/>
</dbReference>
<evidence type="ECO:0000256" key="5">
    <source>
        <dbReference type="ARBA" id="ARBA00022821"/>
    </source>
</evidence>
<keyword evidence="4" id="KW-0547">Nucleotide-binding</keyword>
<feature type="domain" description="Disease resistance protein winged helix" evidence="8">
    <location>
        <begin position="50"/>
        <end position="122"/>
    </location>
</feature>
<dbReference type="Gene3D" id="3.80.10.10">
    <property type="entry name" value="Ribonuclease Inhibitor"/>
    <property type="match status" value="1"/>
</dbReference>
<dbReference type="InterPro" id="IPR058922">
    <property type="entry name" value="WHD_DRP"/>
</dbReference>
<dbReference type="AlphaFoldDB" id="A0AAE1RYL7"/>
<dbReference type="Pfam" id="PF23247">
    <property type="entry name" value="LRR_RPS2"/>
    <property type="match status" value="1"/>
</dbReference>
<keyword evidence="10" id="KW-1185">Reference proteome</keyword>
<dbReference type="PANTHER" id="PTHR33463:SF187">
    <property type="entry name" value="AND NB-ARC DOMAIN DISEASE RESISTANCE PROTEIN, PUTATIVE-RELATED"/>
    <property type="match status" value="1"/>
</dbReference>
<dbReference type="Pfam" id="PF23559">
    <property type="entry name" value="WHD_DRP"/>
    <property type="match status" value="1"/>
</dbReference>
<evidence type="ECO:0000256" key="6">
    <source>
        <dbReference type="ARBA" id="ARBA00022840"/>
    </source>
</evidence>
<name>A0AAE1RYL7_9SOLA</name>
<evidence type="ECO:0000256" key="2">
    <source>
        <dbReference type="ARBA" id="ARBA00022614"/>
    </source>
</evidence>
<keyword evidence="3" id="KW-0677">Repeat</keyword>
<evidence type="ECO:0000313" key="10">
    <source>
        <dbReference type="Proteomes" id="UP001291623"/>
    </source>
</evidence>
<evidence type="ECO:0000259" key="7">
    <source>
        <dbReference type="Pfam" id="PF23247"/>
    </source>
</evidence>
<feature type="domain" description="Disease resistance protein At4g27190-like leucine-rich repeats" evidence="7">
    <location>
        <begin position="192"/>
        <end position="289"/>
    </location>
</feature>
<dbReference type="Proteomes" id="UP001291623">
    <property type="component" value="Unassembled WGS sequence"/>
</dbReference>
<organism evidence="9 10">
    <name type="scientific">Anisodus tanguticus</name>
    <dbReference type="NCBI Taxonomy" id="243964"/>
    <lineage>
        <taxon>Eukaryota</taxon>
        <taxon>Viridiplantae</taxon>
        <taxon>Streptophyta</taxon>
        <taxon>Embryophyta</taxon>
        <taxon>Tracheophyta</taxon>
        <taxon>Spermatophyta</taxon>
        <taxon>Magnoliopsida</taxon>
        <taxon>eudicotyledons</taxon>
        <taxon>Gunneridae</taxon>
        <taxon>Pentapetalae</taxon>
        <taxon>asterids</taxon>
        <taxon>lamiids</taxon>
        <taxon>Solanales</taxon>
        <taxon>Solanaceae</taxon>
        <taxon>Solanoideae</taxon>
        <taxon>Hyoscyameae</taxon>
        <taxon>Anisodus</taxon>
    </lineage>
</organism>
<evidence type="ECO:0000256" key="4">
    <source>
        <dbReference type="ARBA" id="ARBA00022741"/>
    </source>
</evidence>
<dbReference type="EMBL" id="JAVYJV010000010">
    <property type="protein sequence ID" value="KAK4360283.1"/>
    <property type="molecule type" value="Genomic_DNA"/>
</dbReference>
<dbReference type="GO" id="GO:0005524">
    <property type="term" value="F:ATP binding"/>
    <property type="evidence" value="ECO:0007669"/>
    <property type="project" value="UniProtKB-KW"/>
</dbReference>
<gene>
    <name evidence="9" type="ORF">RND71_019235</name>
</gene>
<dbReference type="GO" id="GO:0006952">
    <property type="term" value="P:defense response"/>
    <property type="evidence" value="ECO:0007669"/>
    <property type="project" value="UniProtKB-KW"/>
</dbReference>
<keyword evidence="5" id="KW-0611">Plant defense</keyword>
<protein>
    <submittedName>
        <fullName evidence="9">Uncharacterized protein</fullName>
    </submittedName>
</protein>